<keyword evidence="4" id="KW-0378">Hydrolase</keyword>
<keyword evidence="1" id="KW-0732">Signal</keyword>
<dbReference type="GO" id="GO:0000166">
    <property type="term" value="F:nucleotide binding"/>
    <property type="evidence" value="ECO:0007669"/>
    <property type="project" value="InterPro"/>
</dbReference>
<evidence type="ECO:0000259" key="2">
    <source>
        <dbReference type="Pfam" id="PF00149"/>
    </source>
</evidence>
<dbReference type="InterPro" id="IPR006146">
    <property type="entry name" value="5'-Nucleotdase_CS"/>
</dbReference>
<proteinExistence type="predicted"/>
<dbReference type="InterPro" id="IPR008334">
    <property type="entry name" value="5'-Nucleotdase_C"/>
</dbReference>
<dbReference type="PANTHER" id="PTHR11575:SF24">
    <property type="entry name" value="5'-NUCLEOTIDASE"/>
    <property type="match status" value="1"/>
</dbReference>
<dbReference type="InterPro" id="IPR036907">
    <property type="entry name" value="5'-Nucleotdase_C_sf"/>
</dbReference>
<dbReference type="GO" id="GO:0046872">
    <property type="term" value="F:metal ion binding"/>
    <property type="evidence" value="ECO:0007669"/>
    <property type="project" value="InterPro"/>
</dbReference>
<feature type="domain" description="5'-Nucleotidase C-terminal" evidence="3">
    <location>
        <begin position="331"/>
        <end position="465"/>
    </location>
</feature>
<feature type="domain" description="Calcineurin-like phosphoesterase" evidence="2">
    <location>
        <begin position="27"/>
        <end position="246"/>
    </location>
</feature>
<dbReference type="Pfam" id="PF02872">
    <property type="entry name" value="5_nucleotid_C"/>
    <property type="match status" value="1"/>
</dbReference>
<dbReference type="InterPro" id="IPR004843">
    <property type="entry name" value="Calcineurin-like_PHP"/>
</dbReference>
<dbReference type="EMBL" id="UOER01000507">
    <property type="protein sequence ID" value="VAW25809.1"/>
    <property type="molecule type" value="Genomic_DNA"/>
</dbReference>
<dbReference type="Pfam" id="PF00149">
    <property type="entry name" value="Metallophos"/>
    <property type="match status" value="1"/>
</dbReference>
<dbReference type="PRINTS" id="PR01607">
    <property type="entry name" value="APYRASEFAMLY"/>
</dbReference>
<name>A0A3B0UMN3_9ZZZZ</name>
<dbReference type="GO" id="GO:0009166">
    <property type="term" value="P:nucleotide catabolic process"/>
    <property type="evidence" value="ECO:0007669"/>
    <property type="project" value="InterPro"/>
</dbReference>
<evidence type="ECO:0000313" key="4">
    <source>
        <dbReference type="EMBL" id="VAW25809.1"/>
    </source>
</evidence>
<dbReference type="Gene3D" id="3.60.21.10">
    <property type="match status" value="1"/>
</dbReference>
<dbReference type="PROSITE" id="PS51257">
    <property type="entry name" value="PROKAR_LIPOPROTEIN"/>
    <property type="match status" value="1"/>
</dbReference>
<dbReference type="GO" id="GO:0008253">
    <property type="term" value="F:5'-nucleotidase activity"/>
    <property type="evidence" value="ECO:0007669"/>
    <property type="project" value="UniProtKB-EC"/>
</dbReference>
<dbReference type="InterPro" id="IPR006179">
    <property type="entry name" value="5_nucleotidase/apyrase"/>
</dbReference>
<dbReference type="InterPro" id="IPR029052">
    <property type="entry name" value="Metallo-depent_PP-like"/>
</dbReference>
<dbReference type="GO" id="GO:0008768">
    <property type="term" value="F:UDP-sugar diphosphatase activity"/>
    <property type="evidence" value="ECO:0007669"/>
    <property type="project" value="TreeGrafter"/>
</dbReference>
<dbReference type="PANTHER" id="PTHR11575">
    <property type="entry name" value="5'-NUCLEOTIDASE-RELATED"/>
    <property type="match status" value="1"/>
</dbReference>
<dbReference type="Gene3D" id="3.90.780.10">
    <property type="entry name" value="5'-Nucleotidase, C-terminal domain"/>
    <property type="match status" value="1"/>
</dbReference>
<reference evidence="4" key="1">
    <citation type="submission" date="2018-06" db="EMBL/GenBank/DDBJ databases">
        <authorList>
            <person name="Zhirakovskaya E."/>
        </authorList>
    </citation>
    <scope>NUCLEOTIDE SEQUENCE</scope>
</reference>
<evidence type="ECO:0000259" key="3">
    <source>
        <dbReference type="Pfam" id="PF02872"/>
    </source>
</evidence>
<sequence>MKKIIYILISLSLLVSCSKENNVVEFTFLQLNDVYEIAPLEGGKVGGMARVEKLHQDLLKENPNTFMFMAGDFLNPSLLGTIKYKGERIKGKQMIEVMNAMNFDLVALGNHEFDLNEHEFQQRLNESNFQWIATNPIHKLKDSTTKRFAIFKDSISKELPKTVIFDVKNKDGKSIKIGFFSATINANPKDYVDYGDFYESAKYAYNTLEPKTDIVFGLTHVTIEQDKMLANMFPKVPLIMGGHEHVNMSVPVGNSKITKADANAKTVYVHRISYNTKTKETIIKSELVPITKETGINEKVNNIVQKWNVLLDEKIKEILPNPNEVIYTAVEPLDGRDTPIRSEQTNLGLLIAKAMAYSFDNKVDCALINGGSIRIDDELQGDITGIDIFRVLPFGGEVLKVELKGNLLRKVLNYGRLKAGKGAYLQRYNVTYNKTNKKWLVNNKAIIDSKTYTVAFSDYLLKGYDIPFLKPENKGIVKVYQNKNTDVAKDIRKAIIMYLKSL</sequence>
<dbReference type="SUPFAM" id="SSF56300">
    <property type="entry name" value="Metallo-dependent phosphatases"/>
    <property type="match status" value="1"/>
</dbReference>
<dbReference type="SUPFAM" id="SSF55816">
    <property type="entry name" value="5'-nucleotidase (syn. UDP-sugar hydrolase), C-terminal domain"/>
    <property type="match status" value="1"/>
</dbReference>
<evidence type="ECO:0000256" key="1">
    <source>
        <dbReference type="ARBA" id="ARBA00022729"/>
    </source>
</evidence>
<dbReference type="GO" id="GO:0030288">
    <property type="term" value="C:outer membrane-bounded periplasmic space"/>
    <property type="evidence" value="ECO:0007669"/>
    <property type="project" value="TreeGrafter"/>
</dbReference>
<dbReference type="AlphaFoldDB" id="A0A3B0UMN3"/>
<dbReference type="EC" id="3.1.3.5" evidence="4"/>
<accession>A0A3B0UMN3</accession>
<dbReference type="PROSITE" id="PS00786">
    <property type="entry name" value="5_NUCLEOTIDASE_2"/>
    <property type="match status" value="1"/>
</dbReference>
<protein>
    <submittedName>
        <fullName evidence="4">5'-nucleotidase</fullName>
        <ecNumber evidence="4">3.1.3.5</ecNumber>
    </submittedName>
</protein>
<organism evidence="4">
    <name type="scientific">hydrothermal vent metagenome</name>
    <dbReference type="NCBI Taxonomy" id="652676"/>
    <lineage>
        <taxon>unclassified sequences</taxon>
        <taxon>metagenomes</taxon>
        <taxon>ecological metagenomes</taxon>
    </lineage>
</organism>
<gene>
    <name evidence="4" type="ORF">MNBD_BACTEROID04-1952</name>
</gene>